<proteinExistence type="predicted"/>
<dbReference type="EMBL" id="CAJOAX010012491">
    <property type="protein sequence ID" value="CAF4113254.1"/>
    <property type="molecule type" value="Genomic_DNA"/>
</dbReference>
<dbReference type="AlphaFoldDB" id="A0A819VSJ2"/>
<feature type="compositionally biased region" description="Polar residues" evidence="1">
    <location>
        <begin position="1"/>
        <end position="35"/>
    </location>
</feature>
<feature type="region of interest" description="Disordered" evidence="1">
    <location>
        <begin position="1"/>
        <end position="36"/>
    </location>
</feature>
<protein>
    <recommendedName>
        <fullName evidence="4">WH2 domain-containing protein</fullName>
    </recommendedName>
</protein>
<comment type="caution">
    <text evidence="2">The sequence shown here is derived from an EMBL/GenBank/DDBJ whole genome shotgun (WGS) entry which is preliminary data.</text>
</comment>
<evidence type="ECO:0000313" key="3">
    <source>
        <dbReference type="Proteomes" id="UP000663823"/>
    </source>
</evidence>
<reference evidence="2" key="1">
    <citation type="submission" date="2021-02" db="EMBL/GenBank/DDBJ databases">
        <authorList>
            <person name="Nowell W R."/>
        </authorList>
    </citation>
    <scope>NUCLEOTIDE SEQUENCE</scope>
</reference>
<organism evidence="2 3">
    <name type="scientific">Rotaria sordida</name>
    <dbReference type="NCBI Taxonomy" id="392033"/>
    <lineage>
        <taxon>Eukaryota</taxon>
        <taxon>Metazoa</taxon>
        <taxon>Spiralia</taxon>
        <taxon>Gnathifera</taxon>
        <taxon>Rotifera</taxon>
        <taxon>Eurotatoria</taxon>
        <taxon>Bdelloidea</taxon>
        <taxon>Philodinida</taxon>
        <taxon>Philodinidae</taxon>
        <taxon>Rotaria</taxon>
    </lineage>
</organism>
<feature type="region of interest" description="Disordered" evidence="1">
    <location>
        <begin position="92"/>
        <end position="117"/>
    </location>
</feature>
<dbReference type="Proteomes" id="UP000663823">
    <property type="component" value="Unassembled WGS sequence"/>
</dbReference>
<sequence length="117" mass="13255">PISTPSTKKTNSDNNTISLSQRDDVSVTSETSMQDQRPILMRDLHSDLLEEIKKGIQLNNRKREEEKKAAAAAVTTKTSSLNVMAIMEQAAKYRRDKIRPQSESENDDESSRWDDSD</sequence>
<gene>
    <name evidence="2" type="ORF">OTI717_LOCUS34595</name>
</gene>
<evidence type="ECO:0000313" key="2">
    <source>
        <dbReference type="EMBL" id="CAF4113254.1"/>
    </source>
</evidence>
<feature type="non-terminal residue" evidence="2">
    <location>
        <position position="1"/>
    </location>
</feature>
<evidence type="ECO:0000256" key="1">
    <source>
        <dbReference type="SAM" id="MobiDB-lite"/>
    </source>
</evidence>
<accession>A0A819VSJ2</accession>
<name>A0A819VSJ2_9BILA</name>
<evidence type="ECO:0008006" key="4">
    <source>
        <dbReference type="Google" id="ProtNLM"/>
    </source>
</evidence>